<evidence type="ECO:0000313" key="2">
    <source>
        <dbReference type="Proteomes" id="UP001154282"/>
    </source>
</evidence>
<comment type="caution">
    <text evidence="1">The sequence shown here is derived from an EMBL/GenBank/DDBJ whole genome shotgun (WGS) entry which is preliminary data.</text>
</comment>
<dbReference type="EMBL" id="CAMGYJ010000009">
    <property type="protein sequence ID" value="CAI0539713.1"/>
    <property type="molecule type" value="Genomic_DNA"/>
</dbReference>
<name>A0AAV0Q5Q4_9ROSI</name>
<protein>
    <submittedName>
        <fullName evidence="1">Uncharacterized protein</fullName>
    </submittedName>
</protein>
<sequence>DESVSVTQVKVHCILEAFDRILTPLVFYFIFLGFQLRGEEQSPVVVGKQHPPTSKDEFSDWRHKMHLDGDDDSTEDRAVVGHWRRKKSQRAAVVGGRGSDIELFFYF</sequence>
<accession>A0AAV0Q5Q4</accession>
<proteinExistence type="predicted"/>
<reference evidence="1" key="1">
    <citation type="submission" date="2022-08" db="EMBL/GenBank/DDBJ databases">
        <authorList>
            <person name="Gutierrez-Valencia J."/>
        </authorList>
    </citation>
    <scope>NUCLEOTIDE SEQUENCE</scope>
</reference>
<dbReference type="AlphaFoldDB" id="A0AAV0Q5Q4"/>
<keyword evidence="2" id="KW-1185">Reference proteome</keyword>
<gene>
    <name evidence="1" type="ORF">LITE_LOCUS41383</name>
</gene>
<organism evidence="1 2">
    <name type="scientific">Linum tenue</name>
    <dbReference type="NCBI Taxonomy" id="586396"/>
    <lineage>
        <taxon>Eukaryota</taxon>
        <taxon>Viridiplantae</taxon>
        <taxon>Streptophyta</taxon>
        <taxon>Embryophyta</taxon>
        <taxon>Tracheophyta</taxon>
        <taxon>Spermatophyta</taxon>
        <taxon>Magnoliopsida</taxon>
        <taxon>eudicotyledons</taxon>
        <taxon>Gunneridae</taxon>
        <taxon>Pentapetalae</taxon>
        <taxon>rosids</taxon>
        <taxon>fabids</taxon>
        <taxon>Malpighiales</taxon>
        <taxon>Linaceae</taxon>
        <taxon>Linum</taxon>
    </lineage>
</organism>
<feature type="non-terminal residue" evidence="1">
    <location>
        <position position="1"/>
    </location>
</feature>
<evidence type="ECO:0000313" key="1">
    <source>
        <dbReference type="EMBL" id="CAI0539713.1"/>
    </source>
</evidence>
<dbReference type="Proteomes" id="UP001154282">
    <property type="component" value="Unassembled WGS sequence"/>
</dbReference>